<comment type="subcellular location">
    <subcellularLocation>
        <location evidence="1">Cytoplasm</location>
    </subcellularLocation>
</comment>
<dbReference type="HAMAP" id="MF_03010">
    <property type="entry name" value="eIF3k"/>
    <property type="match status" value="1"/>
</dbReference>
<dbReference type="Gene3D" id="1.10.10.10">
    <property type="entry name" value="Winged helix-like DNA-binding domain superfamily/Winged helix DNA-binding domain"/>
    <property type="match status" value="1"/>
</dbReference>
<protein>
    <recommendedName>
        <fullName evidence="1">Eukaryotic translation initiation factor 3 subunit K</fullName>
        <shortName evidence="1">eIF3k</shortName>
    </recommendedName>
    <alternativeName>
        <fullName evidence="1">eIF-3 p25</fullName>
    </alternativeName>
</protein>
<dbReference type="InterPro" id="IPR016020">
    <property type="entry name" value="Transl_init_fac_sub12_N_euk"/>
</dbReference>
<organism evidence="3 4">
    <name type="scientific">Coccomyxa viridis</name>
    <dbReference type="NCBI Taxonomy" id="1274662"/>
    <lineage>
        <taxon>Eukaryota</taxon>
        <taxon>Viridiplantae</taxon>
        <taxon>Chlorophyta</taxon>
        <taxon>core chlorophytes</taxon>
        <taxon>Trebouxiophyceae</taxon>
        <taxon>Trebouxiophyceae incertae sedis</taxon>
        <taxon>Coccomyxaceae</taxon>
        <taxon>Coccomyxa</taxon>
    </lineage>
</organism>
<dbReference type="SUPFAM" id="SSF48371">
    <property type="entry name" value="ARM repeat"/>
    <property type="match status" value="1"/>
</dbReference>
<evidence type="ECO:0000256" key="1">
    <source>
        <dbReference type="HAMAP-Rule" id="MF_03010"/>
    </source>
</evidence>
<evidence type="ECO:0000313" key="4">
    <source>
        <dbReference type="Proteomes" id="UP001497392"/>
    </source>
</evidence>
<keyword evidence="1" id="KW-0963">Cytoplasm</keyword>
<evidence type="ECO:0000313" key="3">
    <source>
        <dbReference type="EMBL" id="CAL5225275.1"/>
    </source>
</evidence>
<gene>
    <name evidence="3" type="primary">g8070</name>
    <name evidence="3" type="ORF">VP750_LOCUS6934</name>
</gene>
<dbReference type="Pfam" id="PF10075">
    <property type="entry name" value="CSN8_PSD8_EIF3K"/>
    <property type="match status" value="1"/>
</dbReference>
<dbReference type="EMBL" id="CAXHTA020000012">
    <property type="protein sequence ID" value="CAL5225275.1"/>
    <property type="molecule type" value="Genomic_DNA"/>
</dbReference>
<dbReference type="PANTHER" id="PTHR13022">
    <property type="entry name" value="EUKARYOTIC TRANSLATION INITIATION FACTOR 3 SUBUNIT 11"/>
    <property type="match status" value="1"/>
</dbReference>
<comment type="similarity">
    <text evidence="1">Belongs to the eIF-3 subunit K family.</text>
</comment>
<keyword evidence="1" id="KW-0648">Protein biosynthesis</keyword>
<dbReference type="InterPro" id="IPR009374">
    <property type="entry name" value="eIF3k"/>
</dbReference>
<evidence type="ECO:0000259" key="2">
    <source>
        <dbReference type="Pfam" id="PF10075"/>
    </source>
</evidence>
<sequence>MQVAGADRYNPTLVPKLESHVNEQVKSETYDPEANLALLRHYQFAPDKSNINCIATMLIKAQMQLPAHDFTQLLQLIPERLQDEQPLSALIALTQHLEGARFTEYWHTADSCKSILGSVPGYYDAIRKYILYVISDTCQKVTKALLADSLRLDEAKVDALIQEHSSGSSAWSVSSAKSGQSIITFPKIEASSQRAQGNNSGGFRIDMAQLGALIQTAY</sequence>
<dbReference type="PANTHER" id="PTHR13022:SF0">
    <property type="entry name" value="EUKARYOTIC TRANSLATION INITIATION FACTOR 3 SUBUNIT K"/>
    <property type="match status" value="1"/>
</dbReference>
<feature type="domain" description="CSN8/PSMD8/EIF3K" evidence="2">
    <location>
        <begin position="52"/>
        <end position="164"/>
    </location>
</feature>
<dbReference type="InterPro" id="IPR033464">
    <property type="entry name" value="CSN8_PSD8_EIF3K"/>
</dbReference>
<name>A0ABP1FZH2_9CHLO</name>
<accession>A0ABP1FZH2</accession>
<comment type="caution">
    <text evidence="3">The sequence shown here is derived from an EMBL/GenBank/DDBJ whole genome shotgun (WGS) entry which is preliminary data.</text>
</comment>
<comment type="subunit">
    <text evidence="1">Component of the eukaryotic translation initiation factor 3 (eIF-3) complex.</text>
</comment>
<dbReference type="InterPro" id="IPR016024">
    <property type="entry name" value="ARM-type_fold"/>
</dbReference>
<proteinExistence type="inferred from homology"/>
<keyword evidence="1" id="KW-0396">Initiation factor</keyword>
<comment type="function">
    <text evidence="1">Component of the eukaryotic translation initiation factor 3 (eIF-3) complex, which is involved in protein synthesis of a specialized repertoire of mRNAs and, together with other initiation factors, stimulates binding of mRNA and methionyl-tRNAi to the 40S ribosome. The eIF-3 complex specifically targets and initiates translation of a subset of mRNAs involved in cell proliferation.</text>
</comment>
<dbReference type="Proteomes" id="UP001497392">
    <property type="component" value="Unassembled WGS sequence"/>
</dbReference>
<keyword evidence="4" id="KW-1185">Reference proteome</keyword>
<dbReference type="Gene3D" id="1.25.40.250">
    <property type="entry name" value="ARM repeat, domain 1"/>
    <property type="match status" value="1"/>
</dbReference>
<dbReference type="InterPro" id="IPR036388">
    <property type="entry name" value="WH-like_DNA-bd_sf"/>
</dbReference>
<reference evidence="3 4" key="1">
    <citation type="submission" date="2024-06" db="EMBL/GenBank/DDBJ databases">
        <authorList>
            <person name="Kraege A."/>
            <person name="Thomma B."/>
        </authorList>
    </citation>
    <scope>NUCLEOTIDE SEQUENCE [LARGE SCALE GENOMIC DNA]</scope>
</reference>